<feature type="transmembrane region" description="Helical" evidence="1">
    <location>
        <begin position="129"/>
        <end position="150"/>
    </location>
</feature>
<keyword evidence="1" id="KW-1133">Transmembrane helix</keyword>
<gene>
    <name evidence="2" type="ORF">H8S40_06360</name>
</gene>
<dbReference type="Pfam" id="PF07456">
    <property type="entry name" value="Hpre_diP_synt_I"/>
    <property type="match status" value="1"/>
</dbReference>
<name>A0ABR7G6X9_9FIRM</name>
<evidence type="ECO:0000256" key="1">
    <source>
        <dbReference type="SAM" id="Phobius"/>
    </source>
</evidence>
<dbReference type="Proteomes" id="UP000631576">
    <property type="component" value="Unassembled WGS sequence"/>
</dbReference>
<feature type="transmembrane region" description="Helical" evidence="1">
    <location>
        <begin position="76"/>
        <end position="93"/>
    </location>
</feature>
<proteinExistence type="predicted"/>
<keyword evidence="1" id="KW-0472">Membrane</keyword>
<comment type="caution">
    <text evidence="2">The sequence shown here is derived from an EMBL/GenBank/DDBJ whole genome shotgun (WGS) entry which is preliminary data.</text>
</comment>
<keyword evidence="3" id="KW-1185">Reference proteome</keyword>
<dbReference type="RefSeq" id="WP_186864872.1">
    <property type="nucleotide sequence ID" value="NZ_JACOPE010000001.1"/>
</dbReference>
<dbReference type="InterPro" id="IPR014535">
    <property type="entry name" value="Hpre_diP_synt_I"/>
</dbReference>
<evidence type="ECO:0000313" key="3">
    <source>
        <dbReference type="Proteomes" id="UP000631576"/>
    </source>
</evidence>
<dbReference type="EMBL" id="JACOPE010000001">
    <property type="protein sequence ID" value="MBC5683192.1"/>
    <property type="molecule type" value="Genomic_DNA"/>
</dbReference>
<evidence type="ECO:0000313" key="2">
    <source>
        <dbReference type="EMBL" id="MBC5683192.1"/>
    </source>
</evidence>
<reference evidence="2 3" key="1">
    <citation type="submission" date="2020-08" db="EMBL/GenBank/DDBJ databases">
        <title>Genome public.</title>
        <authorList>
            <person name="Liu C."/>
            <person name="Sun Q."/>
        </authorList>
    </citation>
    <scope>NUCLEOTIDE SEQUENCE [LARGE SCALE GENOMIC DNA]</scope>
    <source>
        <strain evidence="2 3">NSJ-13</strain>
    </source>
</reference>
<dbReference type="PIRSF" id="PIRSF027391">
    <property type="entry name" value="Hpre_diP_synt_I"/>
    <property type="match status" value="1"/>
</dbReference>
<accession>A0ABR7G6X9</accession>
<dbReference type="InterPro" id="IPR010898">
    <property type="entry name" value="Hpre_diP_synth_I"/>
</dbReference>
<keyword evidence="1" id="KW-0812">Transmembrane</keyword>
<sequence length="164" mass="17546">MKNRVAYFGVFTALALMFSYIETMIPIQFGVPGIKLGFANIMIVIMLYKGSAKEALLLSIVRIMLSGFLFGNLSSILYSIAGGVLSLGIMTLLKKQGGFSVIGVSVAGGVSHNVGQLIVAMLVVETYQVGYYFPVLLVAGVLTGLGIGVVSQEVLKRIRNICFE</sequence>
<feature type="transmembrane region" description="Helical" evidence="1">
    <location>
        <begin position="5"/>
        <end position="21"/>
    </location>
</feature>
<protein>
    <submittedName>
        <fullName evidence="2">Gx transporter family protein</fullName>
    </submittedName>
</protein>
<organism evidence="2 3">
    <name type="scientific">Ruminococcus hominis</name>
    <dbReference type="NCBI Taxonomy" id="2763065"/>
    <lineage>
        <taxon>Bacteria</taxon>
        <taxon>Bacillati</taxon>
        <taxon>Bacillota</taxon>
        <taxon>Clostridia</taxon>
        <taxon>Eubacteriales</taxon>
        <taxon>Oscillospiraceae</taxon>
        <taxon>Ruminococcus</taxon>
    </lineage>
</organism>
<dbReference type="Gene3D" id="1.10.1760.20">
    <property type="match status" value="1"/>
</dbReference>